<dbReference type="SUPFAM" id="SSF111369">
    <property type="entry name" value="HlyD-like secretion proteins"/>
    <property type="match status" value="1"/>
</dbReference>
<evidence type="ECO:0000313" key="3">
    <source>
        <dbReference type="Proteomes" id="UP000249590"/>
    </source>
</evidence>
<evidence type="ECO:0000256" key="1">
    <source>
        <dbReference type="SAM" id="Coils"/>
    </source>
</evidence>
<gene>
    <name evidence="2" type="ORF">DLJ53_04745</name>
</gene>
<keyword evidence="3" id="KW-1185">Reference proteome</keyword>
<dbReference type="EMBL" id="QHHQ01000001">
    <property type="protein sequence ID" value="RAI03787.1"/>
    <property type="molecule type" value="Genomic_DNA"/>
</dbReference>
<name>A0A8B2NUB4_9HYPH</name>
<dbReference type="PANTHER" id="PTHR30367:SF12">
    <property type="entry name" value="P-HYDROXYBENZOIC ACID EFFLUX PUMP SUBUNIT AAEA"/>
    <property type="match status" value="1"/>
</dbReference>
<organism evidence="2 3">
    <name type="scientific">Acuticoccus sediminis</name>
    <dbReference type="NCBI Taxonomy" id="2184697"/>
    <lineage>
        <taxon>Bacteria</taxon>
        <taxon>Pseudomonadati</taxon>
        <taxon>Pseudomonadota</taxon>
        <taxon>Alphaproteobacteria</taxon>
        <taxon>Hyphomicrobiales</taxon>
        <taxon>Amorphaceae</taxon>
        <taxon>Acuticoccus</taxon>
    </lineage>
</organism>
<dbReference type="Gene3D" id="2.40.50.100">
    <property type="match status" value="1"/>
</dbReference>
<sequence>MFELLLCSMLTIFPDYLYRRYGQGKRIGQEITLYSVWFELRWGITACVVLTLTLVTMIFYYHPSTRSAVSLFRTVPLVPEMVGRVSDVYVDVRGAVRAGDPIFKLDSTEEEAAVETARRKIAEVDAAMALARQNLAGADGRIAEARSAYDQVRDELRTKRELLDRNASTVSEREIQRLEQALGGRQGALDAVTAEKSAIETEIGTSLPARRASAVAELAEAEVDLGKTVVRAGVDGTVEQFTLRVGDLVNPMMRSAGVLVPADAGRRAIIAGFGQIEAQVIRVGMIAEVACVATPFTIIPLVVTKVQDAVAAGALRPSDQLVETAAISQPGTLTAYLEPLYEGGLDRLPPGSSCIANAYTDNHDALKSQDIGPVTRAYLHVVDTVGIVHALILRLQALMMPVQTLVLGGH</sequence>
<dbReference type="Proteomes" id="UP000249590">
    <property type="component" value="Unassembled WGS sequence"/>
</dbReference>
<accession>A0A8B2NUB4</accession>
<feature type="coiled-coil region" evidence="1">
    <location>
        <begin position="114"/>
        <end position="162"/>
    </location>
</feature>
<protein>
    <submittedName>
        <fullName evidence="2">Secretion protein HlyD</fullName>
    </submittedName>
</protein>
<dbReference type="AlphaFoldDB" id="A0A8B2NUB4"/>
<reference evidence="2 3" key="1">
    <citation type="submission" date="2018-05" db="EMBL/GenBank/DDBJ databases">
        <title>Acuticoccus sediminis sp. nov., isolated from deep-sea sediment of Indian Ocean.</title>
        <authorList>
            <person name="Liu X."/>
            <person name="Lai Q."/>
            <person name="Du Y."/>
            <person name="Sun F."/>
            <person name="Zhang X."/>
            <person name="Wang S."/>
            <person name="Shao Z."/>
        </authorList>
    </citation>
    <scope>NUCLEOTIDE SEQUENCE [LARGE SCALE GENOMIC DNA]</scope>
    <source>
        <strain evidence="2 3">PTG4-2</strain>
    </source>
</reference>
<keyword evidence="1" id="KW-0175">Coiled coil</keyword>
<dbReference type="PANTHER" id="PTHR30367">
    <property type="entry name" value="P-HYDROXYBENZOIC ACID EFFLUX PUMP SUBUNIT AAEA-RELATED"/>
    <property type="match status" value="1"/>
</dbReference>
<comment type="caution">
    <text evidence="2">The sequence shown here is derived from an EMBL/GenBank/DDBJ whole genome shotgun (WGS) entry which is preliminary data.</text>
</comment>
<proteinExistence type="predicted"/>
<dbReference type="RefSeq" id="WP_111342776.1">
    <property type="nucleotide sequence ID" value="NZ_QHHQ01000001.1"/>
</dbReference>
<dbReference type="Gene3D" id="1.10.287.470">
    <property type="entry name" value="Helix hairpin bin"/>
    <property type="match status" value="1"/>
</dbReference>
<evidence type="ECO:0000313" key="2">
    <source>
        <dbReference type="EMBL" id="RAI03787.1"/>
    </source>
</evidence>
<dbReference type="OrthoDB" id="7929252at2"/>
<dbReference type="InterPro" id="IPR050393">
    <property type="entry name" value="MFP_Efflux_Pump"/>
</dbReference>